<dbReference type="InterPro" id="IPR057744">
    <property type="entry name" value="OTAase-like"/>
</dbReference>
<evidence type="ECO:0000259" key="2">
    <source>
        <dbReference type="Pfam" id="PF01979"/>
    </source>
</evidence>
<dbReference type="GeneID" id="94235794"/>
<dbReference type="Gene3D" id="2.30.40.10">
    <property type="entry name" value="Urease, subunit C, domain 1"/>
    <property type="match status" value="1"/>
</dbReference>
<gene>
    <name evidence="3" type="primary">mtaD_1</name>
    <name evidence="3" type="ORF">VAT7223_01594</name>
</gene>
<protein>
    <submittedName>
        <fullName evidence="3">5-methylthioadenosine/S-adenosylhomocysteine deaminase</fullName>
        <ecNumber evidence="3">3.5.4.31</ecNumber>
    </submittedName>
</protein>
<dbReference type="EMBL" id="FLQP01000020">
    <property type="protein sequence ID" value="SBS63310.1"/>
    <property type="molecule type" value="Genomic_DNA"/>
</dbReference>
<dbReference type="InterPro" id="IPR032466">
    <property type="entry name" value="Metal_Hydrolase"/>
</dbReference>
<proteinExistence type="predicted"/>
<dbReference type="RefSeq" id="WP_065678819.1">
    <property type="nucleotide sequence ID" value="NZ_AP025461.1"/>
</dbReference>
<evidence type="ECO:0000313" key="4">
    <source>
        <dbReference type="Proteomes" id="UP000092876"/>
    </source>
</evidence>
<feature type="domain" description="Amidohydrolase-related" evidence="2">
    <location>
        <begin position="76"/>
        <end position="436"/>
    </location>
</feature>
<dbReference type="SUPFAM" id="SSF51338">
    <property type="entry name" value="Composite domain of metallo-dependent hydrolases"/>
    <property type="match status" value="2"/>
</dbReference>
<dbReference type="SUPFAM" id="SSF51556">
    <property type="entry name" value="Metallo-dependent hydrolases"/>
    <property type="match status" value="1"/>
</dbReference>
<feature type="chain" id="PRO_5008675853" evidence="1">
    <location>
        <begin position="24"/>
        <end position="459"/>
    </location>
</feature>
<reference evidence="4" key="1">
    <citation type="submission" date="2016-06" db="EMBL/GenBank/DDBJ databases">
        <authorList>
            <person name="Rodrigo-Torres Lidia"/>
            <person name="Arahal R.David."/>
        </authorList>
    </citation>
    <scope>NUCLEOTIDE SEQUENCE [LARGE SCALE GENOMIC DNA]</scope>
    <source>
        <strain evidence="4">CECT 7223</strain>
    </source>
</reference>
<dbReference type="CDD" id="cd01299">
    <property type="entry name" value="Met_dep_hydrolase_A"/>
    <property type="match status" value="1"/>
</dbReference>
<dbReference type="AlphaFoldDB" id="A0A1C3IPI8"/>
<dbReference type="Pfam" id="PF01979">
    <property type="entry name" value="Amidohydro_1"/>
    <property type="match status" value="1"/>
</dbReference>
<dbReference type="GO" id="GO:0090614">
    <property type="term" value="F:5'-methylthioadenosine deaminase activity"/>
    <property type="evidence" value="ECO:0007669"/>
    <property type="project" value="UniProtKB-EC"/>
</dbReference>
<feature type="signal peptide" evidence="1">
    <location>
        <begin position="1"/>
        <end position="23"/>
    </location>
</feature>
<dbReference type="Proteomes" id="UP000092876">
    <property type="component" value="Unassembled WGS sequence"/>
</dbReference>
<keyword evidence="1" id="KW-0732">Signal</keyword>
<sequence length="459" mass="49516">MKNTGLKLSVVALSCSFALSANAASTLFTNVDIFNGTEDKLYEDHHVLVEDNLIKQISATPIEAGEADVIDGQGKTLMPGLIEGHGHLLLNGGNLSDHENNRTIEELAARATVNANAVFQSGFTTWRDAGGLNTGLRKTIDSGMLPGPRLYTSGAFIGPTGSHADFSNLTTANQHFFGSSTSMARNSVSFNADGITEIKAAARQNFKQGNTQIKIMSSGGVASTFDPWQLNAMSAEEIEAAVEIADAYGSYVMSHAYSKKAIMRNLDAGVKTIEHGFMFDGDIADKMEDKDAYITTNMTAFSPYLTQIEAINSNPASKRKAESATKAFKDYISNVNKYQPKWGFHTDCVGDVVSCIKQTDHTIFLAGKELGNFFTLKGMTSVNGEIVKLSGVMDPYPEGKLGVIEAGAYADIIIVEGNPLEDLSVIGANEKWFDAEPRSPEIDTIKVIMKDGKVYKNTL</sequence>
<dbReference type="InterPro" id="IPR051781">
    <property type="entry name" value="Metallo-dep_Hydrolase"/>
</dbReference>
<dbReference type="EC" id="3.5.4.31" evidence="3"/>
<organism evidence="3 4">
    <name type="scientific">Vibrio atlanticus</name>
    <dbReference type="NCBI Taxonomy" id="693153"/>
    <lineage>
        <taxon>Bacteria</taxon>
        <taxon>Pseudomonadati</taxon>
        <taxon>Pseudomonadota</taxon>
        <taxon>Gammaproteobacteria</taxon>
        <taxon>Vibrionales</taxon>
        <taxon>Vibrionaceae</taxon>
        <taxon>Vibrio</taxon>
    </lineage>
</organism>
<dbReference type="PANTHER" id="PTHR43135:SF3">
    <property type="entry name" value="ALPHA-D-RIBOSE 1-METHYLPHOSPHONATE 5-TRIPHOSPHATE DIPHOSPHATASE"/>
    <property type="match status" value="1"/>
</dbReference>
<evidence type="ECO:0000313" key="3">
    <source>
        <dbReference type="EMBL" id="SBS63310.1"/>
    </source>
</evidence>
<accession>A0A1C3IPI8</accession>
<dbReference type="PANTHER" id="PTHR43135">
    <property type="entry name" value="ALPHA-D-RIBOSE 1-METHYLPHOSPHONATE 5-TRIPHOSPHATE DIPHOSPHATASE"/>
    <property type="match status" value="1"/>
</dbReference>
<dbReference type="InterPro" id="IPR011059">
    <property type="entry name" value="Metal-dep_hydrolase_composite"/>
</dbReference>
<dbReference type="Gene3D" id="3.20.20.140">
    <property type="entry name" value="Metal-dependent hydrolases"/>
    <property type="match status" value="1"/>
</dbReference>
<dbReference type="InterPro" id="IPR006680">
    <property type="entry name" value="Amidohydro-rel"/>
</dbReference>
<name>A0A1C3IPI8_9VIBR</name>
<evidence type="ECO:0000256" key="1">
    <source>
        <dbReference type="SAM" id="SignalP"/>
    </source>
</evidence>
<keyword evidence="3" id="KW-0378">Hydrolase</keyword>